<comment type="caution">
    <text evidence="2">The sequence shown here is derived from an EMBL/GenBank/DDBJ whole genome shotgun (WGS) entry which is preliminary data.</text>
</comment>
<protein>
    <recommendedName>
        <fullName evidence="1">Putative restriction endonuclease domain-containing protein</fullName>
    </recommendedName>
</protein>
<dbReference type="SUPFAM" id="SSF52980">
    <property type="entry name" value="Restriction endonuclease-like"/>
    <property type="match status" value="1"/>
</dbReference>
<dbReference type="PANTHER" id="PTHR36558:SF1">
    <property type="entry name" value="RESTRICTION ENDONUCLEASE DOMAIN-CONTAINING PROTEIN-RELATED"/>
    <property type="match status" value="1"/>
</dbReference>
<dbReference type="InterPro" id="IPR012296">
    <property type="entry name" value="Nuclease_put_TT1808"/>
</dbReference>
<dbReference type="PANTHER" id="PTHR36558">
    <property type="entry name" value="GLR1098 PROTEIN"/>
    <property type="match status" value="1"/>
</dbReference>
<evidence type="ECO:0000259" key="1">
    <source>
        <dbReference type="Pfam" id="PF05685"/>
    </source>
</evidence>
<dbReference type="InterPro" id="IPR011335">
    <property type="entry name" value="Restrct_endonuc-II-like"/>
</dbReference>
<reference evidence="2" key="1">
    <citation type="submission" date="2019-08" db="EMBL/GenBank/DDBJ databases">
        <authorList>
            <person name="Kucharzyk K."/>
            <person name="Murdoch R.W."/>
            <person name="Higgins S."/>
            <person name="Loffler F."/>
        </authorList>
    </citation>
    <scope>NUCLEOTIDE SEQUENCE</scope>
</reference>
<dbReference type="AlphaFoldDB" id="A0A645ECC6"/>
<name>A0A645ECC6_9ZZZZ</name>
<organism evidence="2">
    <name type="scientific">bioreactor metagenome</name>
    <dbReference type="NCBI Taxonomy" id="1076179"/>
    <lineage>
        <taxon>unclassified sequences</taxon>
        <taxon>metagenomes</taxon>
        <taxon>ecological metagenomes</taxon>
    </lineage>
</organism>
<dbReference type="CDD" id="cd06260">
    <property type="entry name" value="DUF820-like"/>
    <property type="match status" value="1"/>
</dbReference>
<evidence type="ECO:0000313" key="2">
    <source>
        <dbReference type="EMBL" id="MPM98991.1"/>
    </source>
</evidence>
<sequence length="135" mass="15255">MEFKIECSITYDDYINYTENERIEIIDGHIYAMSPAPSRIHQGIIMELSTIINNYIKTNKGNCKVYPAPFDIFLTDKEALENCTNIVQPDISVICDISKLNDKGCIGAPDLIIEVVSPHNTSSDYVCKLNLVEYT</sequence>
<gene>
    <name evidence="2" type="ORF">SDC9_146181</name>
</gene>
<dbReference type="Gene3D" id="3.90.1570.10">
    <property type="entry name" value="tt1808, chain A"/>
    <property type="match status" value="1"/>
</dbReference>
<dbReference type="InterPro" id="IPR008538">
    <property type="entry name" value="Uma2"/>
</dbReference>
<dbReference type="Pfam" id="PF05685">
    <property type="entry name" value="Uma2"/>
    <property type="match status" value="1"/>
</dbReference>
<feature type="domain" description="Putative restriction endonuclease" evidence="1">
    <location>
        <begin position="14"/>
        <end position="129"/>
    </location>
</feature>
<accession>A0A645ECC6</accession>
<dbReference type="EMBL" id="VSSQ01045115">
    <property type="protein sequence ID" value="MPM98991.1"/>
    <property type="molecule type" value="Genomic_DNA"/>
</dbReference>
<proteinExistence type="predicted"/>